<comment type="caution">
    <text evidence="3">The sequence shown here is derived from an EMBL/GenBank/DDBJ whole genome shotgun (WGS) entry which is preliminary data.</text>
</comment>
<dbReference type="PANTHER" id="PTHR44757">
    <property type="entry name" value="DIGUANYLATE CYCLASE DGCP"/>
    <property type="match status" value="1"/>
</dbReference>
<dbReference type="SUPFAM" id="SSF55073">
    <property type="entry name" value="Nucleotide cyclase"/>
    <property type="match status" value="1"/>
</dbReference>
<dbReference type="FunFam" id="3.30.70.270:FF:000001">
    <property type="entry name" value="Diguanylate cyclase domain protein"/>
    <property type="match status" value="1"/>
</dbReference>
<dbReference type="PROSITE" id="PS50883">
    <property type="entry name" value="EAL"/>
    <property type="match status" value="1"/>
</dbReference>
<dbReference type="InterPro" id="IPR052155">
    <property type="entry name" value="Biofilm_reg_signaling"/>
</dbReference>
<dbReference type="InterPro" id="IPR035919">
    <property type="entry name" value="EAL_sf"/>
</dbReference>
<dbReference type="Pfam" id="PF00990">
    <property type="entry name" value="GGDEF"/>
    <property type="match status" value="1"/>
</dbReference>
<dbReference type="EMBL" id="LSTO01000012">
    <property type="protein sequence ID" value="OWW18282.1"/>
    <property type="molecule type" value="Genomic_DNA"/>
</dbReference>
<evidence type="ECO:0000313" key="3">
    <source>
        <dbReference type="EMBL" id="OWW18282.1"/>
    </source>
</evidence>
<reference evidence="3 4" key="1">
    <citation type="submission" date="2016-02" db="EMBL/GenBank/DDBJ databases">
        <authorList>
            <person name="Wen L."/>
            <person name="He K."/>
            <person name="Yang H."/>
        </authorList>
    </citation>
    <scope>NUCLEOTIDE SEQUENCE [LARGE SCALE GENOMIC DNA]</scope>
    <source>
        <strain evidence="3 4">TSA40</strain>
    </source>
</reference>
<proteinExistence type="predicted"/>
<name>A0A254TAG5_9BURK</name>
<dbReference type="SUPFAM" id="SSF141868">
    <property type="entry name" value="EAL domain-like"/>
    <property type="match status" value="1"/>
</dbReference>
<dbReference type="InterPro" id="IPR001633">
    <property type="entry name" value="EAL_dom"/>
</dbReference>
<accession>A0A254TAG5</accession>
<evidence type="ECO:0000259" key="1">
    <source>
        <dbReference type="PROSITE" id="PS50883"/>
    </source>
</evidence>
<gene>
    <name evidence="3" type="ORF">AYR66_02150</name>
</gene>
<evidence type="ECO:0008006" key="5">
    <source>
        <dbReference type="Google" id="ProtNLM"/>
    </source>
</evidence>
<evidence type="ECO:0000313" key="4">
    <source>
        <dbReference type="Proteomes" id="UP000197535"/>
    </source>
</evidence>
<feature type="domain" description="EAL" evidence="1">
    <location>
        <begin position="177"/>
        <end position="430"/>
    </location>
</feature>
<dbReference type="PROSITE" id="PS50887">
    <property type="entry name" value="GGDEF"/>
    <property type="match status" value="1"/>
</dbReference>
<protein>
    <recommendedName>
        <fullName evidence="5">Diguanylate cyclase</fullName>
    </recommendedName>
</protein>
<dbReference type="Gene3D" id="3.20.20.450">
    <property type="entry name" value="EAL domain"/>
    <property type="match status" value="1"/>
</dbReference>
<sequence>MAHLAHHDYLTNLPNRIQLEENLTQAIKFAKRHGTRVGLLFIDLDRFKVVNDSLGHGIGDQLLQAVAQRLLMGIRNADTVSRQGGDEFIVLLTDIDHSNELVASVEKIHRIVTEPYAVAEHILHIGASIGISIYPDDGADNATLIKHADAAMYAAKEGGRDCYAFFEKTMNERAVKRHQFEVSLREAIARKEFVLHYQAQIDLKTGNITGAEALLRWRHPVNGLLYPSGFMPFAQECGVMLPIGRWVMREACEQARRWEQSGLAIDVTAVNVSAPEFESKDFLEFVLSVLHDTGLSPQRLELELTEGVMMRDCDATIQKLDALRALGIRIAIDDFGTGFSSLSYLKRFPIDTLKIDQSFVGDIRDGADDILVDAVINIGNRMKHQVIAEGVETAEQLDFLRARQCKSGQGFHLGKPIAAEDFTHILKNQSQDQQRTPGI</sequence>
<dbReference type="InterPro" id="IPR000160">
    <property type="entry name" value="GGDEF_dom"/>
</dbReference>
<dbReference type="Pfam" id="PF00563">
    <property type="entry name" value="EAL"/>
    <property type="match status" value="1"/>
</dbReference>
<dbReference type="CDD" id="cd01949">
    <property type="entry name" value="GGDEF"/>
    <property type="match status" value="1"/>
</dbReference>
<dbReference type="PANTHER" id="PTHR44757:SF2">
    <property type="entry name" value="BIOFILM ARCHITECTURE MAINTENANCE PROTEIN MBAA"/>
    <property type="match status" value="1"/>
</dbReference>
<dbReference type="NCBIfam" id="TIGR00254">
    <property type="entry name" value="GGDEF"/>
    <property type="match status" value="1"/>
</dbReference>
<dbReference type="SMART" id="SM00052">
    <property type="entry name" value="EAL"/>
    <property type="match status" value="1"/>
</dbReference>
<organism evidence="3 4">
    <name type="scientific">Noviherbaspirillum denitrificans</name>
    <dbReference type="NCBI Taxonomy" id="1968433"/>
    <lineage>
        <taxon>Bacteria</taxon>
        <taxon>Pseudomonadati</taxon>
        <taxon>Pseudomonadota</taxon>
        <taxon>Betaproteobacteria</taxon>
        <taxon>Burkholderiales</taxon>
        <taxon>Oxalobacteraceae</taxon>
        <taxon>Noviherbaspirillum</taxon>
    </lineage>
</organism>
<dbReference type="AlphaFoldDB" id="A0A254TAG5"/>
<feature type="domain" description="GGDEF" evidence="2">
    <location>
        <begin position="35"/>
        <end position="168"/>
    </location>
</feature>
<dbReference type="GO" id="GO:0003824">
    <property type="term" value="F:catalytic activity"/>
    <property type="evidence" value="ECO:0007669"/>
    <property type="project" value="UniProtKB-ARBA"/>
</dbReference>
<dbReference type="InterPro" id="IPR043128">
    <property type="entry name" value="Rev_trsase/Diguanyl_cyclase"/>
</dbReference>
<dbReference type="CDD" id="cd01948">
    <property type="entry name" value="EAL"/>
    <property type="match status" value="1"/>
</dbReference>
<dbReference type="Gene3D" id="3.30.70.270">
    <property type="match status" value="1"/>
</dbReference>
<evidence type="ECO:0000259" key="2">
    <source>
        <dbReference type="PROSITE" id="PS50887"/>
    </source>
</evidence>
<dbReference type="InterPro" id="IPR029787">
    <property type="entry name" value="Nucleotide_cyclase"/>
</dbReference>
<dbReference type="Proteomes" id="UP000197535">
    <property type="component" value="Unassembled WGS sequence"/>
</dbReference>
<keyword evidence="4" id="KW-1185">Reference proteome</keyword>
<dbReference type="SMART" id="SM00267">
    <property type="entry name" value="GGDEF"/>
    <property type="match status" value="1"/>
</dbReference>